<keyword evidence="2" id="KW-0547">Nucleotide-binding</keyword>
<name>A0A6J7E7L9_9ZZZZ</name>
<dbReference type="InterPro" id="IPR033690">
    <property type="entry name" value="Adenylat_kinase_CS"/>
</dbReference>
<dbReference type="GO" id="GO:0006139">
    <property type="term" value="P:nucleobase-containing compound metabolic process"/>
    <property type="evidence" value="ECO:0007669"/>
    <property type="project" value="InterPro"/>
</dbReference>
<evidence type="ECO:0000256" key="2">
    <source>
        <dbReference type="ARBA" id="ARBA00022741"/>
    </source>
</evidence>
<gene>
    <name evidence="5" type="ORF">UFOPK3376_01330</name>
</gene>
<protein>
    <submittedName>
        <fullName evidence="5">Unannotated protein</fullName>
    </submittedName>
</protein>
<proteinExistence type="inferred from homology"/>
<dbReference type="GO" id="GO:0005524">
    <property type="term" value="F:ATP binding"/>
    <property type="evidence" value="ECO:0007669"/>
    <property type="project" value="InterPro"/>
</dbReference>
<dbReference type="SUPFAM" id="SSF52540">
    <property type="entry name" value="P-loop containing nucleoside triphosphate hydrolases"/>
    <property type="match status" value="1"/>
</dbReference>
<dbReference type="AlphaFoldDB" id="A0A6J7E7L9"/>
<dbReference type="InterPro" id="IPR000850">
    <property type="entry name" value="Adenylat/UMP-CMP_kin"/>
</dbReference>
<organism evidence="5">
    <name type="scientific">freshwater metagenome</name>
    <dbReference type="NCBI Taxonomy" id="449393"/>
    <lineage>
        <taxon>unclassified sequences</taxon>
        <taxon>metagenomes</taxon>
        <taxon>ecological metagenomes</taxon>
    </lineage>
</organism>
<dbReference type="HAMAP" id="MF_00235">
    <property type="entry name" value="Adenylate_kinase_Adk"/>
    <property type="match status" value="1"/>
</dbReference>
<dbReference type="Pfam" id="PF00406">
    <property type="entry name" value="ADK"/>
    <property type="match status" value="1"/>
</dbReference>
<dbReference type="PANTHER" id="PTHR23359">
    <property type="entry name" value="NUCLEOTIDE KINASE"/>
    <property type="match status" value="1"/>
</dbReference>
<feature type="region of interest" description="Disordered" evidence="4">
    <location>
        <begin position="204"/>
        <end position="229"/>
    </location>
</feature>
<reference evidence="5" key="1">
    <citation type="submission" date="2020-05" db="EMBL/GenBank/DDBJ databases">
        <authorList>
            <person name="Chiriac C."/>
            <person name="Salcher M."/>
            <person name="Ghai R."/>
            <person name="Kavagutti S V."/>
        </authorList>
    </citation>
    <scope>NUCLEOTIDE SEQUENCE</scope>
</reference>
<evidence type="ECO:0000313" key="5">
    <source>
        <dbReference type="EMBL" id="CAB4879122.1"/>
    </source>
</evidence>
<dbReference type="GO" id="GO:0019205">
    <property type="term" value="F:nucleobase-containing compound kinase activity"/>
    <property type="evidence" value="ECO:0007669"/>
    <property type="project" value="InterPro"/>
</dbReference>
<dbReference type="EMBL" id="CAFBLP010000028">
    <property type="protein sequence ID" value="CAB4879122.1"/>
    <property type="molecule type" value="Genomic_DNA"/>
</dbReference>
<evidence type="ECO:0000256" key="4">
    <source>
        <dbReference type="SAM" id="MobiDB-lite"/>
    </source>
</evidence>
<dbReference type="Gene3D" id="3.40.50.300">
    <property type="entry name" value="P-loop containing nucleotide triphosphate hydrolases"/>
    <property type="match status" value="1"/>
</dbReference>
<keyword evidence="1" id="KW-0808">Transferase</keyword>
<dbReference type="PRINTS" id="PR00094">
    <property type="entry name" value="ADENYLTKNASE"/>
</dbReference>
<evidence type="ECO:0000256" key="1">
    <source>
        <dbReference type="ARBA" id="ARBA00022679"/>
    </source>
</evidence>
<dbReference type="CDD" id="cd01428">
    <property type="entry name" value="ADK"/>
    <property type="match status" value="1"/>
</dbReference>
<dbReference type="InterPro" id="IPR027417">
    <property type="entry name" value="P-loop_NTPase"/>
</dbReference>
<accession>A0A6J7E7L9</accession>
<sequence>MNADRKQPSDRPDGSVLGETLPPRVLLVGRPGAGKGTQGIRLAKRLGVQYFSTGDLLRREIAAATSLGRAVESVVRSGELIPTVLMIAIVESCLSGDGYVLDGFPRTVEQAVAVTSHPTIAPHRAIEITVPPAVALTRLIERGRSDDDIAVVHQRLAVFEAETVPMLRYLESLGMMRLVDGDDTTLRVARRVWHECADLLAPTSRSTPWTSDTHPAPGPRSGLGAVAAG</sequence>
<feature type="compositionally biased region" description="Polar residues" evidence="4">
    <location>
        <begin position="204"/>
        <end position="213"/>
    </location>
</feature>
<keyword evidence="3" id="KW-0418">Kinase</keyword>
<dbReference type="PROSITE" id="PS00113">
    <property type="entry name" value="ADENYLATE_KINASE"/>
    <property type="match status" value="1"/>
</dbReference>
<evidence type="ECO:0000256" key="3">
    <source>
        <dbReference type="ARBA" id="ARBA00022777"/>
    </source>
</evidence>